<dbReference type="OrthoDB" id="9796039at2"/>
<dbReference type="InterPro" id="IPR034660">
    <property type="entry name" value="DinB/YfiT-like"/>
</dbReference>
<dbReference type="SUPFAM" id="SSF109854">
    <property type="entry name" value="DinB/YfiT-like putative metalloenzymes"/>
    <property type="match status" value="1"/>
</dbReference>
<evidence type="ECO:0000256" key="1">
    <source>
        <dbReference type="ARBA" id="ARBA00022490"/>
    </source>
</evidence>
<dbReference type="Pfam" id="PF12867">
    <property type="entry name" value="DinB_2"/>
    <property type="match status" value="1"/>
</dbReference>
<evidence type="ECO:0000259" key="5">
    <source>
        <dbReference type="Pfam" id="PF12867"/>
    </source>
</evidence>
<dbReference type="GO" id="GO:0016787">
    <property type="term" value="F:hydrolase activity"/>
    <property type="evidence" value="ECO:0007669"/>
    <property type="project" value="UniProtKB-KW"/>
</dbReference>
<dbReference type="EMBL" id="SNYV01000013">
    <property type="protein sequence ID" value="TDQ77893.1"/>
    <property type="molecule type" value="Genomic_DNA"/>
</dbReference>
<dbReference type="GO" id="GO:0046872">
    <property type="term" value="F:metal ion binding"/>
    <property type="evidence" value="ECO:0007669"/>
    <property type="project" value="UniProtKB-KW"/>
</dbReference>
<keyword evidence="2" id="KW-0479">Metal-binding</keyword>
<gene>
    <name evidence="6" type="ORF">CLV99_1862</name>
</gene>
<keyword evidence="4" id="KW-0862">Zinc</keyword>
<feature type="domain" description="DinB-like" evidence="5">
    <location>
        <begin position="33"/>
        <end position="170"/>
    </location>
</feature>
<evidence type="ECO:0000256" key="4">
    <source>
        <dbReference type="ARBA" id="ARBA00022833"/>
    </source>
</evidence>
<protein>
    <submittedName>
        <fullName evidence="6">DinB family protein</fullName>
    </submittedName>
</protein>
<sequence>MMEDVEKLKYPIGRFVRPEVITVVDLKEWIAILEAFPDLIQKEVKSLSYQALNNRYRPGGWTIRQVVHHCADSHINSFVRFKLALTEEKPTIKPYNEAMWAELIDAQDMPIDSSLAIIKGIHQRWVVLLKSLSIKDLQRTFIHPETKEEISLQTNIGIYAWHCQHHLNHIVNAKNSAYSS</sequence>
<evidence type="ECO:0000256" key="2">
    <source>
        <dbReference type="ARBA" id="ARBA00022723"/>
    </source>
</evidence>
<dbReference type="AlphaFoldDB" id="A0A4R6WDT7"/>
<keyword evidence="3" id="KW-0378">Hydrolase</keyword>
<comment type="caution">
    <text evidence="6">The sequence shown here is derived from an EMBL/GenBank/DDBJ whole genome shotgun (WGS) entry which is preliminary data.</text>
</comment>
<dbReference type="NCBIfam" id="NF009807">
    <property type="entry name" value="PRK13291.1"/>
    <property type="match status" value="1"/>
</dbReference>
<evidence type="ECO:0000256" key="3">
    <source>
        <dbReference type="ARBA" id="ARBA00022801"/>
    </source>
</evidence>
<dbReference type="InterPro" id="IPR024775">
    <property type="entry name" value="DinB-like"/>
</dbReference>
<dbReference type="InterPro" id="IPR023774">
    <property type="entry name" value="Put_metal_dep_hydrolase_YfiT"/>
</dbReference>
<organism evidence="6 7">
    <name type="scientific">Sphingobacterium yanglingense</name>
    <dbReference type="NCBI Taxonomy" id="1437280"/>
    <lineage>
        <taxon>Bacteria</taxon>
        <taxon>Pseudomonadati</taxon>
        <taxon>Bacteroidota</taxon>
        <taxon>Sphingobacteriia</taxon>
        <taxon>Sphingobacteriales</taxon>
        <taxon>Sphingobacteriaceae</taxon>
        <taxon>Sphingobacterium</taxon>
    </lineage>
</organism>
<name>A0A4R6WDT7_9SPHI</name>
<evidence type="ECO:0000313" key="6">
    <source>
        <dbReference type="EMBL" id="TDQ77893.1"/>
    </source>
</evidence>
<reference evidence="6 7" key="1">
    <citation type="submission" date="2019-03" db="EMBL/GenBank/DDBJ databases">
        <title>Genomic Encyclopedia of Archaeal and Bacterial Type Strains, Phase II (KMG-II): from individual species to whole genera.</title>
        <authorList>
            <person name="Goeker M."/>
        </authorList>
    </citation>
    <scope>NUCLEOTIDE SEQUENCE [LARGE SCALE GENOMIC DNA]</scope>
    <source>
        <strain evidence="6 7">DSM 28353</strain>
    </source>
</reference>
<keyword evidence="7" id="KW-1185">Reference proteome</keyword>
<keyword evidence="1" id="KW-0963">Cytoplasm</keyword>
<accession>A0A4R6WDT7</accession>
<dbReference type="Proteomes" id="UP000295292">
    <property type="component" value="Unassembled WGS sequence"/>
</dbReference>
<dbReference type="Gene3D" id="1.20.120.450">
    <property type="entry name" value="dinb family like domain"/>
    <property type="match status" value="1"/>
</dbReference>
<proteinExistence type="inferred from homology"/>
<dbReference type="HAMAP" id="MF_01256">
    <property type="entry name" value="YfiT_hydrol"/>
    <property type="match status" value="1"/>
</dbReference>
<evidence type="ECO:0000313" key="7">
    <source>
        <dbReference type="Proteomes" id="UP000295292"/>
    </source>
</evidence>
<dbReference type="RefSeq" id="WP_133584164.1">
    <property type="nucleotide sequence ID" value="NZ_SNYV01000013.1"/>
</dbReference>